<protein>
    <submittedName>
        <fullName evidence="2">Uncharacterized protein</fullName>
    </submittedName>
</protein>
<keyword evidence="1" id="KW-0812">Transmembrane</keyword>
<gene>
    <name evidence="2" type="ORF">A2650_00465</name>
</gene>
<sequence length="59" mass="6894">MVDSKKKIIGWFFIVLGLIILLTPFTPGSILLIIGADMVFGDRPEWIRLKQKVKEFFWK</sequence>
<organism evidence="2 3">
    <name type="scientific">Candidatus Yanofskybacteria bacterium RIFCSPHIGHO2_01_FULL_41_53</name>
    <dbReference type="NCBI Taxonomy" id="1802663"/>
    <lineage>
        <taxon>Bacteria</taxon>
        <taxon>Candidatus Yanofskyibacteriota</taxon>
    </lineage>
</organism>
<dbReference type="EMBL" id="MGJD01000010">
    <property type="protein sequence ID" value="OGN01120.1"/>
    <property type="molecule type" value="Genomic_DNA"/>
</dbReference>
<reference evidence="2 3" key="1">
    <citation type="journal article" date="2016" name="Nat. Commun.">
        <title>Thousands of microbial genomes shed light on interconnected biogeochemical processes in an aquifer system.</title>
        <authorList>
            <person name="Anantharaman K."/>
            <person name="Brown C.T."/>
            <person name="Hug L.A."/>
            <person name="Sharon I."/>
            <person name="Castelle C.J."/>
            <person name="Probst A.J."/>
            <person name="Thomas B.C."/>
            <person name="Singh A."/>
            <person name="Wilkins M.J."/>
            <person name="Karaoz U."/>
            <person name="Brodie E.L."/>
            <person name="Williams K.H."/>
            <person name="Hubbard S.S."/>
            <person name="Banfield J.F."/>
        </authorList>
    </citation>
    <scope>NUCLEOTIDE SEQUENCE [LARGE SCALE GENOMIC DNA]</scope>
</reference>
<evidence type="ECO:0000313" key="2">
    <source>
        <dbReference type="EMBL" id="OGN01120.1"/>
    </source>
</evidence>
<feature type="transmembrane region" description="Helical" evidence="1">
    <location>
        <begin position="12"/>
        <end position="36"/>
    </location>
</feature>
<evidence type="ECO:0000256" key="1">
    <source>
        <dbReference type="SAM" id="Phobius"/>
    </source>
</evidence>
<proteinExistence type="predicted"/>
<keyword evidence="1" id="KW-1133">Transmembrane helix</keyword>
<name>A0A1F8ELA7_9BACT</name>
<dbReference type="AlphaFoldDB" id="A0A1F8ELA7"/>
<keyword evidence="1" id="KW-0472">Membrane</keyword>
<evidence type="ECO:0000313" key="3">
    <source>
        <dbReference type="Proteomes" id="UP000177117"/>
    </source>
</evidence>
<comment type="caution">
    <text evidence="2">The sequence shown here is derived from an EMBL/GenBank/DDBJ whole genome shotgun (WGS) entry which is preliminary data.</text>
</comment>
<dbReference type="Proteomes" id="UP000177117">
    <property type="component" value="Unassembled WGS sequence"/>
</dbReference>
<accession>A0A1F8ELA7</accession>